<sequence length="54" mass="6027">MDSDRDGTFELEAYQRIAGRYNADGLGYVQTVLKWNGEIFVADRQDVAISGSNL</sequence>
<reference evidence="1" key="2">
    <citation type="submission" date="2020-09" db="EMBL/GenBank/DDBJ databases">
        <authorList>
            <person name="Sun Q."/>
            <person name="Zhou Y."/>
        </authorList>
    </citation>
    <scope>NUCLEOTIDE SEQUENCE</scope>
    <source>
        <strain evidence="1">CGMCC 1.15371</strain>
    </source>
</reference>
<organism evidence="1 2">
    <name type="scientific">Pullulanibacillus camelliae</name>
    <dbReference type="NCBI Taxonomy" id="1707096"/>
    <lineage>
        <taxon>Bacteria</taxon>
        <taxon>Bacillati</taxon>
        <taxon>Bacillota</taxon>
        <taxon>Bacilli</taxon>
        <taxon>Bacillales</taxon>
        <taxon>Sporolactobacillaceae</taxon>
        <taxon>Pullulanibacillus</taxon>
    </lineage>
</organism>
<dbReference type="Proteomes" id="UP000628775">
    <property type="component" value="Unassembled WGS sequence"/>
</dbReference>
<comment type="caution">
    <text evidence="1">The sequence shown here is derived from an EMBL/GenBank/DDBJ whole genome shotgun (WGS) entry which is preliminary data.</text>
</comment>
<protein>
    <submittedName>
        <fullName evidence="1">Uncharacterized protein</fullName>
    </submittedName>
</protein>
<name>A0A8J2VP77_9BACL</name>
<gene>
    <name evidence="1" type="ORF">GCM10011391_09150</name>
</gene>
<evidence type="ECO:0000313" key="1">
    <source>
        <dbReference type="EMBL" id="GGE32661.1"/>
    </source>
</evidence>
<keyword evidence="2" id="KW-1185">Reference proteome</keyword>
<evidence type="ECO:0000313" key="2">
    <source>
        <dbReference type="Proteomes" id="UP000628775"/>
    </source>
</evidence>
<dbReference type="AlphaFoldDB" id="A0A8J2VP77"/>
<reference evidence="1" key="1">
    <citation type="journal article" date="2014" name="Int. J. Syst. Evol. Microbiol.">
        <title>Complete genome sequence of Corynebacterium casei LMG S-19264T (=DSM 44701T), isolated from a smear-ripened cheese.</title>
        <authorList>
            <consortium name="US DOE Joint Genome Institute (JGI-PGF)"/>
            <person name="Walter F."/>
            <person name="Albersmeier A."/>
            <person name="Kalinowski J."/>
            <person name="Ruckert C."/>
        </authorList>
    </citation>
    <scope>NUCLEOTIDE SEQUENCE</scope>
    <source>
        <strain evidence="1">CGMCC 1.15371</strain>
    </source>
</reference>
<accession>A0A8J2VP77</accession>
<proteinExistence type="predicted"/>
<dbReference type="EMBL" id="BMIR01000003">
    <property type="protein sequence ID" value="GGE32661.1"/>
    <property type="molecule type" value="Genomic_DNA"/>
</dbReference>